<feature type="chain" id="PRO_5002120160" evidence="1">
    <location>
        <begin position="21"/>
        <end position="316"/>
    </location>
</feature>
<keyword evidence="3" id="KW-1185">Reference proteome</keyword>
<dbReference type="OrthoDB" id="382013at2759"/>
<organism evidence="2 3">
    <name type="scientific">Parasitella parasitica</name>
    <dbReference type="NCBI Taxonomy" id="35722"/>
    <lineage>
        <taxon>Eukaryota</taxon>
        <taxon>Fungi</taxon>
        <taxon>Fungi incertae sedis</taxon>
        <taxon>Mucoromycota</taxon>
        <taxon>Mucoromycotina</taxon>
        <taxon>Mucoromycetes</taxon>
        <taxon>Mucorales</taxon>
        <taxon>Mucorineae</taxon>
        <taxon>Mucoraceae</taxon>
        <taxon>Parasitella</taxon>
    </lineage>
</organism>
<evidence type="ECO:0000313" key="3">
    <source>
        <dbReference type="Proteomes" id="UP000054107"/>
    </source>
</evidence>
<dbReference type="EMBL" id="LN727601">
    <property type="protein sequence ID" value="CEP12281.1"/>
    <property type="molecule type" value="Genomic_DNA"/>
</dbReference>
<protein>
    <submittedName>
        <fullName evidence="2">Uncharacterized protein</fullName>
    </submittedName>
</protein>
<sequence length="316" mass="32100">MRTAIAISAAIATFASSVLAADCNPSYNTPPSTECYTACNVQAGQKWVPGWTMDHTSEPFLDSLALMCNKSGANYGSFMATAGMCMAGCAGDDPESFNQEFAGACAWWNVHKGDTCAAETTTTKATTTATVTTTKATTAGNVTTTKATSTDAATTTSAVTTDAITTGTATTTTAPVGGATVTVTQTITKTVSACPTETACQSGFKGKKNGRGPLNACCSHSDDCQESCINGKCNAPIASTCYTGSNGKGKGDGYNGACCKHSDDCWESCISGKCNGPSLASCNQGFSGKKGGKGPKDACCSSNRDCKNSCVKGKCN</sequence>
<dbReference type="Proteomes" id="UP000054107">
    <property type="component" value="Unassembled WGS sequence"/>
</dbReference>
<gene>
    <name evidence="2" type="primary">PARPA_06215.1 scaffold 21360</name>
</gene>
<name>A0A0B7N1V0_9FUNG</name>
<reference evidence="2 3" key="1">
    <citation type="submission" date="2014-09" db="EMBL/GenBank/DDBJ databases">
        <authorList>
            <person name="Ellenberger Sabrina"/>
        </authorList>
    </citation>
    <scope>NUCLEOTIDE SEQUENCE [LARGE SCALE GENOMIC DNA]</scope>
    <source>
        <strain evidence="2 3">CBS 412.66</strain>
    </source>
</reference>
<accession>A0A0B7N1V0</accession>
<feature type="signal peptide" evidence="1">
    <location>
        <begin position="1"/>
        <end position="20"/>
    </location>
</feature>
<dbReference type="AlphaFoldDB" id="A0A0B7N1V0"/>
<evidence type="ECO:0000313" key="2">
    <source>
        <dbReference type="EMBL" id="CEP12281.1"/>
    </source>
</evidence>
<proteinExistence type="predicted"/>
<evidence type="ECO:0000256" key="1">
    <source>
        <dbReference type="SAM" id="SignalP"/>
    </source>
</evidence>
<keyword evidence="1" id="KW-0732">Signal</keyword>